<feature type="compositionally biased region" description="Polar residues" evidence="1">
    <location>
        <begin position="28"/>
        <end position="43"/>
    </location>
</feature>
<gene>
    <name evidence="2" type="ORF">OMED0929_LOCUS4096</name>
</gene>
<proteinExistence type="predicted"/>
<evidence type="ECO:0000313" key="2">
    <source>
        <dbReference type="EMBL" id="CAD8582892.1"/>
    </source>
</evidence>
<reference evidence="2" key="1">
    <citation type="submission" date="2021-01" db="EMBL/GenBank/DDBJ databases">
        <authorList>
            <person name="Corre E."/>
            <person name="Pelletier E."/>
            <person name="Niang G."/>
            <person name="Scheremetjew M."/>
            <person name="Finn R."/>
            <person name="Kale V."/>
            <person name="Holt S."/>
            <person name="Cochrane G."/>
            <person name="Meng A."/>
            <person name="Brown T."/>
            <person name="Cohen L."/>
        </authorList>
    </citation>
    <scope>NUCLEOTIDE SEQUENCE</scope>
    <source>
        <strain evidence="2">Clade-D-RCC2572</strain>
    </source>
</reference>
<accession>A0A7S0KIU5</accession>
<dbReference type="EMBL" id="HBEW01004889">
    <property type="protein sequence ID" value="CAD8582892.1"/>
    <property type="molecule type" value="Transcribed_RNA"/>
</dbReference>
<organism evidence="2">
    <name type="scientific">Ostreococcus mediterraneus</name>
    <dbReference type="NCBI Taxonomy" id="1486918"/>
    <lineage>
        <taxon>Eukaryota</taxon>
        <taxon>Viridiplantae</taxon>
        <taxon>Chlorophyta</taxon>
        <taxon>Mamiellophyceae</taxon>
        <taxon>Mamiellales</taxon>
        <taxon>Bathycoccaceae</taxon>
        <taxon>Ostreococcus</taxon>
    </lineage>
</organism>
<feature type="region of interest" description="Disordered" evidence="1">
    <location>
        <begin position="1"/>
        <end position="44"/>
    </location>
</feature>
<dbReference type="PANTHER" id="PTHR37948:SF1">
    <property type="entry name" value="BLL5189 PROTEIN"/>
    <property type="match status" value="1"/>
</dbReference>
<name>A0A7S0KIU5_9CHLO</name>
<sequence length="308" mass="34498">MGVDALAAAVNDKAKKAKSMTSAKNKMQDSTPRAPTRTSSRATKTVVRYTDLDDAAFERALAAGATETTTSGRVSYAPKPTPAEDASALKSVALTFADHIDRRERRDKKGKIIAPDCAARVTRHKTKGTLVFADHPEFTPTLTPAQVIAAGTWGGCYFHPKGGKQGIKGPCDITPKEFPHEWFDGLDVAHYACRRYDPQTNFFGVKSGQDQAYWEEHGWIIPQDPRGWFQWYCRFFCGRRTEDDARQISRWTGVCGAKGRWKTNLLRKIVNANARFDDARVSPVIRQTLLHWACEIREDEVLSMSKKM</sequence>
<dbReference type="AlphaFoldDB" id="A0A7S0KIU5"/>
<evidence type="ECO:0000256" key="1">
    <source>
        <dbReference type="SAM" id="MobiDB-lite"/>
    </source>
</evidence>
<protein>
    <submittedName>
        <fullName evidence="2">Uncharacterized protein</fullName>
    </submittedName>
</protein>
<feature type="compositionally biased region" description="Low complexity" evidence="1">
    <location>
        <begin position="1"/>
        <end position="11"/>
    </location>
</feature>
<dbReference type="PANTHER" id="PTHR37948">
    <property type="entry name" value="ZGC:113208"/>
    <property type="match status" value="1"/>
</dbReference>